<organism evidence="5 6">
    <name type="scientific">Parablautia muri</name>
    <dbReference type="NCBI Taxonomy" id="2320879"/>
    <lineage>
        <taxon>Bacteria</taxon>
        <taxon>Bacillati</taxon>
        <taxon>Bacillota</taxon>
        <taxon>Clostridia</taxon>
        <taxon>Lachnospirales</taxon>
        <taxon>Lachnospiraceae</taxon>
        <taxon>Parablautia</taxon>
    </lineage>
</organism>
<dbReference type="InterPro" id="IPR011032">
    <property type="entry name" value="GroES-like_sf"/>
</dbReference>
<evidence type="ECO:0000313" key="6">
    <source>
        <dbReference type="Proteomes" id="UP001154420"/>
    </source>
</evidence>
<dbReference type="GO" id="GO:0046872">
    <property type="term" value="F:metal ion binding"/>
    <property type="evidence" value="ECO:0007669"/>
    <property type="project" value="UniProtKB-KW"/>
</dbReference>
<keyword evidence="6" id="KW-1185">Reference proteome</keyword>
<dbReference type="InterPro" id="IPR036291">
    <property type="entry name" value="NAD(P)-bd_dom_sf"/>
</dbReference>
<dbReference type="InterPro" id="IPR020843">
    <property type="entry name" value="ER"/>
</dbReference>
<dbReference type="SUPFAM" id="SSF50129">
    <property type="entry name" value="GroES-like"/>
    <property type="match status" value="1"/>
</dbReference>
<sequence>MKAYVLHGVGDFRYEEVEKPVPAAGTALVHVQAVGICGSDIPRIYRTGAYSHPLIPGHEFAGEVVEVGEGMSSSWSGKRVGVFPLIPCMNCPQCQKKQYEMCGKYSYLGSRTNGGFAEYVQVPEWNLIALPDAVTMEQAAMLEPMAVAVHAIRRIKPSKADKIAVCGLGTIGFCVLMFLQEMGCQDIYVAGNKDFQMEMAASIGMKEENFCDVRQEDFTEWLMDKTGGLGVNIFFDCVGKNDVLEQGIKSLAPGGKMMLVGNPASDIAMEKSLYWKILRSQLQLIGTWNSSFTHDETDDWNYVLRRLESKSVKPEKIITHRMAPEAFMNGFKVMRDKSEDYVKIMMINSEHHIL</sequence>
<keyword evidence="3" id="KW-0560">Oxidoreductase</keyword>
<dbReference type="InterPro" id="IPR013149">
    <property type="entry name" value="ADH-like_C"/>
</dbReference>
<dbReference type="CDD" id="cd08236">
    <property type="entry name" value="sugar_DH"/>
    <property type="match status" value="1"/>
</dbReference>
<proteinExistence type="predicted"/>
<name>A0A9X5GRU7_9FIRM</name>
<reference evidence="5" key="1">
    <citation type="submission" date="2018-09" db="EMBL/GenBank/DDBJ databases">
        <title>Murine metabolic-syndrome-specific gut microbial biobank.</title>
        <authorList>
            <person name="Liu C."/>
        </authorList>
    </citation>
    <scope>NUCLEOTIDE SEQUENCE</scope>
    <source>
        <strain evidence="5">D42-62</strain>
    </source>
</reference>
<dbReference type="GO" id="GO:0016491">
    <property type="term" value="F:oxidoreductase activity"/>
    <property type="evidence" value="ECO:0007669"/>
    <property type="project" value="UniProtKB-KW"/>
</dbReference>
<dbReference type="RefSeq" id="WP_160559639.1">
    <property type="nucleotide sequence ID" value="NZ_QZDT01000009.1"/>
</dbReference>
<feature type="domain" description="Enoyl reductase (ER)" evidence="4">
    <location>
        <begin position="8"/>
        <end position="334"/>
    </location>
</feature>
<keyword evidence="2" id="KW-0862">Zinc</keyword>
<dbReference type="Pfam" id="PF00107">
    <property type="entry name" value="ADH_zinc_N"/>
    <property type="match status" value="1"/>
</dbReference>
<dbReference type="AlphaFoldDB" id="A0A9X5GRU7"/>
<dbReference type="SUPFAM" id="SSF51735">
    <property type="entry name" value="NAD(P)-binding Rossmann-fold domains"/>
    <property type="match status" value="1"/>
</dbReference>
<dbReference type="Gene3D" id="3.40.50.720">
    <property type="entry name" value="NAD(P)-binding Rossmann-like Domain"/>
    <property type="match status" value="1"/>
</dbReference>
<evidence type="ECO:0000313" key="5">
    <source>
        <dbReference type="EMBL" id="NBJ92546.1"/>
    </source>
</evidence>
<evidence type="ECO:0000256" key="1">
    <source>
        <dbReference type="ARBA" id="ARBA00022723"/>
    </source>
</evidence>
<dbReference type="Gene3D" id="3.90.180.10">
    <property type="entry name" value="Medium-chain alcohol dehydrogenases, catalytic domain"/>
    <property type="match status" value="1"/>
</dbReference>
<evidence type="ECO:0000256" key="3">
    <source>
        <dbReference type="ARBA" id="ARBA00023002"/>
    </source>
</evidence>
<dbReference type="Pfam" id="PF08240">
    <property type="entry name" value="ADH_N"/>
    <property type="match status" value="1"/>
</dbReference>
<dbReference type="SMART" id="SM00829">
    <property type="entry name" value="PKS_ER"/>
    <property type="match status" value="1"/>
</dbReference>
<accession>A0A9X5GRU7</accession>
<evidence type="ECO:0000259" key="4">
    <source>
        <dbReference type="SMART" id="SM00829"/>
    </source>
</evidence>
<dbReference type="OrthoDB" id="9769198at2"/>
<dbReference type="InterPro" id="IPR050129">
    <property type="entry name" value="Zn_alcohol_dh"/>
</dbReference>
<dbReference type="EMBL" id="QZDT01000009">
    <property type="protein sequence ID" value="NBJ92546.1"/>
    <property type="molecule type" value="Genomic_DNA"/>
</dbReference>
<dbReference type="PANTHER" id="PTHR43401:SF2">
    <property type="entry name" value="L-THREONINE 3-DEHYDROGENASE"/>
    <property type="match status" value="1"/>
</dbReference>
<gene>
    <name evidence="5" type="ORF">D5281_08035</name>
</gene>
<dbReference type="InterPro" id="IPR013154">
    <property type="entry name" value="ADH-like_N"/>
</dbReference>
<dbReference type="PANTHER" id="PTHR43401">
    <property type="entry name" value="L-THREONINE 3-DEHYDROGENASE"/>
    <property type="match status" value="1"/>
</dbReference>
<keyword evidence="1" id="KW-0479">Metal-binding</keyword>
<protein>
    <submittedName>
        <fullName evidence="5">Galactitol-1-phosphate 5-dehydrogenase</fullName>
    </submittedName>
</protein>
<comment type="caution">
    <text evidence="5">The sequence shown here is derived from an EMBL/GenBank/DDBJ whole genome shotgun (WGS) entry which is preliminary data.</text>
</comment>
<evidence type="ECO:0000256" key="2">
    <source>
        <dbReference type="ARBA" id="ARBA00022833"/>
    </source>
</evidence>
<dbReference type="Proteomes" id="UP001154420">
    <property type="component" value="Unassembled WGS sequence"/>
</dbReference>